<feature type="compositionally biased region" description="Basic residues" evidence="1">
    <location>
        <begin position="146"/>
        <end position="169"/>
    </location>
</feature>
<name>A0ABQ6JII0_9ACTN</name>
<dbReference type="PANTHER" id="PTHR38074:SF1">
    <property type="entry name" value="ALTERED INHERITANCE OF MITOCHONDRIA PROTEIN 24, MITOCHONDRIAL"/>
    <property type="match status" value="1"/>
</dbReference>
<feature type="region of interest" description="Disordered" evidence="1">
    <location>
        <begin position="146"/>
        <end position="183"/>
    </location>
</feature>
<evidence type="ECO:0000256" key="1">
    <source>
        <dbReference type="SAM" id="MobiDB-lite"/>
    </source>
</evidence>
<reference evidence="3" key="1">
    <citation type="journal article" date="2019" name="Int. J. Syst. Evol. Microbiol.">
        <title>The Global Catalogue of Microorganisms (GCM) 10K type strain sequencing project: providing services to taxonomists for standard genome sequencing and annotation.</title>
        <authorList>
            <consortium name="The Broad Institute Genomics Platform"/>
            <consortium name="The Broad Institute Genome Sequencing Center for Infectious Disease"/>
            <person name="Wu L."/>
            <person name="Ma J."/>
        </authorList>
    </citation>
    <scope>NUCLEOTIDE SEQUENCE [LARGE SCALE GENOMIC DNA]</scope>
    <source>
        <strain evidence="3">NBRC 108730</strain>
    </source>
</reference>
<protein>
    <submittedName>
        <fullName evidence="2">Uncharacterized protein</fullName>
    </submittedName>
</protein>
<evidence type="ECO:0000313" key="3">
    <source>
        <dbReference type="Proteomes" id="UP001157017"/>
    </source>
</evidence>
<keyword evidence="3" id="KW-1185">Reference proteome</keyword>
<dbReference type="EMBL" id="BSUZ01000001">
    <property type="protein sequence ID" value="GMA86635.1"/>
    <property type="molecule type" value="Genomic_DNA"/>
</dbReference>
<gene>
    <name evidence="2" type="ORF">GCM10025868_18850</name>
</gene>
<accession>A0ABQ6JII0</accession>
<dbReference type="PANTHER" id="PTHR38074">
    <property type="entry name" value="ALTERED INHERITANCE OF MITOCHONDRIA PROTEIN 24, MITOCHONDRIAL"/>
    <property type="match status" value="1"/>
</dbReference>
<dbReference type="Proteomes" id="UP001157017">
    <property type="component" value="Unassembled WGS sequence"/>
</dbReference>
<sequence>MNGSVGVDPQAYVAHVGAVNVEVTTMGAGGMFRDAVGRGSGESIQAAGERHRHRVRPGVRAEVLGERTVPDVLNPATLPSDDNINPYAFCVDLDGRYFLSKGAMIAYYGQMRFEALTSVSNLAAFVAAQFSSPLYAQDWVVAQGHGKARARRPRLRHQRLRPRRRQPHHPRLEPARLRAHARA</sequence>
<evidence type="ECO:0000313" key="2">
    <source>
        <dbReference type="EMBL" id="GMA86635.1"/>
    </source>
</evidence>
<proteinExistence type="predicted"/>
<organism evidence="2 3">
    <name type="scientific">Angustibacter aerolatus</name>
    <dbReference type="NCBI Taxonomy" id="1162965"/>
    <lineage>
        <taxon>Bacteria</taxon>
        <taxon>Bacillati</taxon>
        <taxon>Actinomycetota</taxon>
        <taxon>Actinomycetes</taxon>
        <taxon>Kineosporiales</taxon>
        <taxon>Kineosporiaceae</taxon>
    </lineage>
</organism>
<comment type="caution">
    <text evidence="2">The sequence shown here is derived from an EMBL/GenBank/DDBJ whole genome shotgun (WGS) entry which is preliminary data.</text>
</comment>